<reference evidence="2 3" key="1">
    <citation type="submission" date="2024-01" db="EMBL/GenBank/DDBJ databases">
        <title>Complete genome of Cladobotryum mycophilum ATHUM6906.</title>
        <authorList>
            <person name="Christinaki A.C."/>
            <person name="Myridakis A.I."/>
            <person name="Kouvelis V.N."/>
        </authorList>
    </citation>
    <scope>NUCLEOTIDE SEQUENCE [LARGE SCALE GENOMIC DNA]</scope>
    <source>
        <strain evidence="2 3">ATHUM6906</strain>
    </source>
</reference>
<sequence>MPVTEFATMKLRSGYDALEFLEALMEVQEIQDAWTRQNQPHNLDAGDNLSSMYTEDTNPTTLLITAPWDSPQGHHEWIQTGDNQRANARLSQFIVPGCSSVLLFHMESAGKRPQMRTAFVHKDSNDGFDICRITVKADQRKLLQSKYQDLEDELRECGLEQSIWAGWRIETSGDDEDLVVFWSNDVPAERLEDLLSMSDKKDHRRFKHVV</sequence>
<dbReference type="Gene3D" id="3.30.70.100">
    <property type="match status" value="1"/>
</dbReference>
<dbReference type="Proteomes" id="UP001338125">
    <property type="component" value="Unassembled WGS sequence"/>
</dbReference>
<keyword evidence="3" id="KW-1185">Reference proteome</keyword>
<proteinExistence type="predicted"/>
<feature type="coiled-coil region" evidence="1">
    <location>
        <begin position="133"/>
        <end position="160"/>
    </location>
</feature>
<dbReference type="PANTHER" id="PTHR42052">
    <property type="entry name" value="ABM DOMAIN-CONTAINING PROTEIN"/>
    <property type="match status" value="1"/>
</dbReference>
<evidence type="ECO:0000313" key="3">
    <source>
        <dbReference type="Proteomes" id="UP001338125"/>
    </source>
</evidence>
<dbReference type="EMBL" id="JAVFKD010000012">
    <property type="protein sequence ID" value="KAK5993857.1"/>
    <property type="molecule type" value="Genomic_DNA"/>
</dbReference>
<keyword evidence="1" id="KW-0175">Coiled coil</keyword>
<comment type="caution">
    <text evidence="2">The sequence shown here is derived from an EMBL/GenBank/DDBJ whole genome shotgun (WGS) entry which is preliminary data.</text>
</comment>
<organism evidence="2 3">
    <name type="scientific">Cladobotryum mycophilum</name>
    <dbReference type="NCBI Taxonomy" id="491253"/>
    <lineage>
        <taxon>Eukaryota</taxon>
        <taxon>Fungi</taxon>
        <taxon>Dikarya</taxon>
        <taxon>Ascomycota</taxon>
        <taxon>Pezizomycotina</taxon>
        <taxon>Sordariomycetes</taxon>
        <taxon>Hypocreomycetidae</taxon>
        <taxon>Hypocreales</taxon>
        <taxon>Hypocreaceae</taxon>
        <taxon>Cladobotryum</taxon>
    </lineage>
</organism>
<gene>
    <name evidence="2" type="ORF">PT974_07294</name>
</gene>
<accession>A0ABR0SPN6</accession>
<name>A0ABR0SPN6_9HYPO</name>
<dbReference type="PANTHER" id="PTHR42052:SF1">
    <property type="entry name" value="ABM DOMAIN-CONTAINING PROTEIN"/>
    <property type="match status" value="1"/>
</dbReference>
<evidence type="ECO:0000256" key="1">
    <source>
        <dbReference type="SAM" id="Coils"/>
    </source>
</evidence>
<protein>
    <submittedName>
        <fullName evidence="2">Uncharacterized protein</fullName>
    </submittedName>
</protein>
<evidence type="ECO:0000313" key="2">
    <source>
        <dbReference type="EMBL" id="KAK5993857.1"/>
    </source>
</evidence>